<gene>
    <name evidence="1" type="ORF">IPP15_07040</name>
</gene>
<evidence type="ECO:0000313" key="1">
    <source>
        <dbReference type="EMBL" id="MBK9982168.1"/>
    </source>
</evidence>
<dbReference type="EMBL" id="JADKGY010000003">
    <property type="protein sequence ID" value="MBK9982168.1"/>
    <property type="molecule type" value="Genomic_DNA"/>
</dbReference>
<sequence>MDKIKIDYPYLIKIYLASDDINIAIPIDIIEIKSPSDKAASLILKHKKQIAIVVNNKGGRQEIRLRKQLLTMWRSLTLDCAGG</sequence>
<organism evidence="1 2">
    <name type="scientific">Candidatus Opimibacter skivensis</name>
    <dbReference type="NCBI Taxonomy" id="2982028"/>
    <lineage>
        <taxon>Bacteria</taxon>
        <taxon>Pseudomonadati</taxon>
        <taxon>Bacteroidota</taxon>
        <taxon>Saprospiria</taxon>
        <taxon>Saprospirales</taxon>
        <taxon>Saprospiraceae</taxon>
        <taxon>Candidatus Opimibacter</taxon>
    </lineage>
</organism>
<evidence type="ECO:0000313" key="2">
    <source>
        <dbReference type="Proteomes" id="UP000808337"/>
    </source>
</evidence>
<comment type="caution">
    <text evidence="1">The sequence shown here is derived from an EMBL/GenBank/DDBJ whole genome shotgun (WGS) entry which is preliminary data.</text>
</comment>
<reference evidence="1 2" key="1">
    <citation type="submission" date="2020-10" db="EMBL/GenBank/DDBJ databases">
        <title>Connecting structure to function with the recovery of over 1000 high-quality activated sludge metagenome-assembled genomes encoding full-length rRNA genes using long-read sequencing.</title>
        <authorList>
            <person name="Singleton C.M."/>
            <person name="Petriglieri F."/>
            <person name="Kristensen J.M."/>
            <person name="Kirkegaard R.H."/>
            <person name="Michaelsen T.Y."/>
            <person name="Andersen M.H."/>
            <person name="Karst S.M."/>
            <person name="Dueholm M.S."/>
            <person name="Nielsen P.H."/>
            <person name="Albertsen M."/>
        </authorList>
    </citation>
    <scope>NUCLEOTIDE SEQUENCE [LARGE SCALE GENOMIC DNA]</scope>
    <source>
        <strain evidence="1">Ribe_18-Q3-R11-54_MAXAC.273</strain>
    </source>
</reference>
<proteinExistence type="predicted"/>
<protein>
    <submittedName>
        <fullName evidence="1">Uncharacterized protein</fullName>
    </submittedName>
</protein>
<dbReference type="AlphaFoldDB" id="A0A9D7XS66"/>
<name>A0A9D7XS66_9BACT</name>
<accession>A0A9D7XS66</accession>
<dbReference type="Proteomes" id="UP000808337">
    <property type="component" value="Unassembled WGS sequence"/>
</dbReference>